<keyword evidence="2" id="KW-1185">Reference proteome</keyword>
<evidence type="ECO:0000313" key="1">
    <source>
        <dbReference type="EMBL" id="QDH21451.1"/>
    </source>
</evidence>
<sequence length="176" mass="20992">MKRTEILTVLSEIIMELCYFVLTMRRIGPLDISEDEAEVYLQKTTSPEVARFIKDGLKVLKKYGGFEMMKIMYEVRMLECIRNPMITTEELKALQYSVYLFEYCTGGNLDEMVRFSRILIEFEASQEGSIFYSTEEVLVKLRRVQEFLRSKDYEHVAVDREEFENYKKEHWKQSDL</sequence>
<protein>
    <submittedName>
        <fullName evidence="1">Uncharacterized protein</fullName>
    </submittedName>
</protein>
<dbReference type="EMBL" id="CP041217">
    <property type="protein sequence ID" value="QDH21451.1"/>
    <property type="molecule type" value="Genomic_DNA"/>
</dbReference>
<gene>
    <name evidence="1" type="ORF">FFV09_11740</name>
</gene>
<accession>A0A4Y6UYM3</accession>
<evidence type="ECO:0000313" key="2">
    <source>
        <dbReference type="Proteomes" id="UP000316968"/>
    </source>
</evidence>
<reference evidence="1 2" key="1">
    <citation type="submission" date="2019-06" db="EMBL/GenBank/DDBJ databases">
        <title>Saccharibacillus brassicae sp. nov., an endophytic bacterium isolated from Chinese cabbage seeds (Brassica pekinensis).</title>
        <authorList>
            <person name="Jiang L."/>
            <person name="Lee J."/>
            <person name="Kim S.W."/>
        </authorList>
    </citation>
    <scope>NUCLEOTIDE SEQUENCE [LARGE SCALE GENOMIC DNA]</scope>
    <source>
        <strain evidence="2">KCTC 43072 / ATSA2</strain>
    </source>
</reference>
<dbReference type="OrthoDB" id="2677973at2"/>
<dbReference type="KEGG" id="saca:FFV09_11740"/>
<dbReference type="AlphaFoldDB" id="A0A4Y6UYM3"/>
<dbReference type="RefSeq" id="WP_141447996.1">
    <property type="nucleotide sequence ID" value="NZ_CP041217.1"/>
</dbReference>
<proteinExistence type="predicted"/>
<organism evidence="1 2">
    <name type="scientific">Saccharibacillus brassicae</name>
    <dbReference type="NCBI Taxonomy" id="2583377"/>
    <lineage>
        <taxon>Bacteria</taxon>
        <taxon>Bacillati</taxon>
        <taxon>Bacillota</taxon>
        <taxon>Bacilli</taxon>
        <taxon>Bacillales</taxon>
        <taxon>Paenibacillaceae</taxon>
        <taxon>Saccharibacillus</taxon>
    </lineage>
</organism>
<dbReference type="Proteomes" id="UP000316968">
    <property type="component" value="Chromosome"/>
</dbReference>
<name>A0A4Y6UYM3_SACBS</name>